<organism evidence="2 3">
    <name type="scientific">Cryobacterium arcticum</name>
    <dbReference type="NCBI Taxonomy" id="670052"/>
    <lineage>
        <taxon>Bacteria</taxon>
        <taxon>Bacillati</taxon>
        <taxon>Actinomycetota</taxon>
        <taxon>Actinomycetes</taxon>
        <taxon>Micrococcales</taxon>
        <taxon>Microbacteriaceae</taxon>
        <taxon>Cryobacterium</taxon>
    </lineage>
</organism>
<proteinExistence type="predicted"/>
<feature type="compositionally biased region" description="Basic and acidic residues" evidence="1">
    <location>
        <begin position="194"/>
        <end position="215"/>
    </location>
</feature>
<gene>
    <name evidence="2" type="ORF">PA27867_3967</name>
</gene>
<name>A0A1B1BQM5_9MICO</name>
<accession>A0A1B1BQM5</accession>
<dbReference type="OrthoDB" id="5122593at2"/>
<dbReference type="Proteomes" id="UP000092582">
    <property type="component" value="Plasmid pP27867_2"/>
</dbReference>
<evidence type="ECO:0000313" key="3">
    <source>
        <dbReference type="Proteomes" id="UP000092582"/>
    </source>
</evidence>
<geneLocation type="plasmid" evidence="3">
    <name>pp27867_2</name>
</geneLocation>
<evidence type="ECO:0008006" key="4">
    <source>
        <dbReference type="Google" id="ProtNLM"/>
    </source>
</evidence>
<evidence type="ECO:0000313" key="2">
    <source>
        <dbReference type="EMBL" id="ANP74874.1"/>
    </source>
</evidence>
<keyword evidence="2" id="KW-0614">Plasmid</keyword>
<dbReference type="KEGG" id="cart:PA27867_3967"/>
<keyword evidence="3" id="KW-1185">Reference proteome</keyword>
<dbReference type="AlphaFoldDB" id="A0A1B1BQM5"/>
<feature type="compositionally biased region" description="Basic and acidic residues" evidence="1">
    <location>
        <begin position="138"/>
        <end position="153"/>
    </location>
</feature>
<feature type="region of interest" description="Disordered" evidence="1">
    <location>
        <begin position="138"/>
        <end position="225"/>
    </location>
</feature>
<evidence type="ECO:0000256" key="1">
    <source>
        <dbReference type="SAM" id="MobiDB-lite"/>
    </source>
</evidence>
<sequence>MAEETDGVGETFDDSLRVALTVASQFGERIARLREQLARQRESDSVQEARELTARFEAERGAMRASLAPVQHSDWWENANPQDIATVHETATAWRDFDDVAHGAADTIKQEVRQRYDIDVDAPGADAAAVAAALSQAERDRAEAAAERTRSGEELAASQLLFAQADRRDREAQESEEQSAAAEPAGTTSEEFDDIIRRNPDWTESKVGAAEREQGSQEYDSAERRHRFAASLEDKGIDQKTIAARLLAEGENAQHPRQAVEARHGGAAKIRKSKSTSAQQRTRGGLSR</sequence>
<dbReference type="EMBL" id="CP016284">
    <property type="protein sequence ID" value="ANP74874.1"/>
    <property type="molecule type" value="Genomic_DNA"/>
</dbReference>
<feature type="region of interest" description="Disordered" evidence="1">
    <location>
        <begin position="248"/>
        <end position="288"/>
    </location>
</feature>
<reference evidence="2 3" key="1">
    <citation type="submission" date="2016-06" db="EMBL/GenBank/DDBJ databases">
        <title>Genome sequencing of Cryobacterium arcticum PAMC 27867.</title>
        <authorList>
            <person name="Lee J."/>
            <person name="Kim O.-S."/>
        </authorList>
    </citation>
    <scope>NUCLEOTIDE SEQUENCE [LARGE SCALE GENOMIC DNA]</scope>
    <source>
        <strain evidence="2 3">PAMC 27867</strain>
        <plasmid evidence="3">pp27867_2</plasmid>
    </source>
</reference>
<dbReference type="RefSeq" id="WP_066600704.1">
    <property type="nucleotide sequence ID" value="NZ_CP016284.1"/>
</dbReference>
<protein>
    <recommendedName>
        <fullName evidence="4">Colicin import membrane protein</fullName>
    </recommendedName>
</protein>
<feature type="compositionally biased region" description="Basic and acidic residues" evidence="1">
    <location>
        <begin position="252"/>
        <end position="264"/>
    </location>
</feature>